<evidence type="ECO:0000256" key="17">
    <source>
        <dbReference type="SAM" id="Coils"/>
    </source>
</evidence>
<evidence type="ECO:0000256" key="5">
    <source>
        <dbReference type="ARBA" id="ARBA00015175"/>
    </source>
</evidence>
<dbReference type="PANTHER" id="PTHR13178:SF0">
    <property type="entry name" value="NADH DEHYDROGENASE [UBIQUINONE] 1 BETA SUBCOMPLEX SUBUNIT 5, MITOCHONDRIAL"/>
    <property type="match status" value="1"/>
</dbReference>
<name>A0A0P4W338_SCYOL</name>
<comment type="similarity">
    <text evidence="3">Belongs to the complex I NDUFB5 subunit family.</text>
</comment>
<feature type="transmembrane region" description="Helical" evidence="18">
    <location>
        <begin position="54"/>
        <end position="76"/>
    </location>
</feature>
<evidence type="ECO:0000256" key="3">
    <source>
        <dbReference type="ARBA" id="ARBA00007152"/>
    </source>
</evidence>
<protein>
    <recommendedName>
        <fullName evidence="5">NADH dehydrogenase [ubiquinone] 1 beta subcomplex subunit 5, mitochondrial</fullName>
    </recommendedName>
    <alternativeName>
        <fullName evidence="16">Complex I-SGDH</fullName>
    </alternativeName>
    <alternativeName>
        <fullName evidence="15">NADH-ubiquinone oxidoreductase SGDH subunit</fullName>
    </alternativeName>
</protein>
<dbReference type="GO" id="GO:0005743">
    <property type="term" value="C:mitochondrial inner membrane"/>
    <property type="evidence" value="ECO:0007669"/>
    <property type="project" value="UniProtKB-SubCell"/>
</dbReference>
<evidence type="ECO:0000256" key="12">
    <source>
        <dbReference type="ARBA" id="ARBA00022989"/>
    </source>
</evidence>
<evidence type="ECO:0000256" key="2">
    <source>
        <dbReference type="ARBA" id="ARBA00004434"/>
    </source>
</evidence>
<comment type="subunit">
    <text evidence="4">Complex I is composed of 45 different subunits.</text>
</comment>
<dbReference type="EMBL" id="GDRN01092986">
    <property type="protein sequence ID" value="JAI59995.1"/>
    <property type="molecule type" value="Transcribed_RNA"/>
</dbReference>
<dbReference type="AlphaFoldDB" id="A0A0P4W338"/>
<evidence type="ECO:0000256" key="6">
    <source>
        <dbReference type="ARBA" id="ARBA00022448"/>
    </source>
</evidence>
<evidence type="ECO:0000256" key="4">
    <source>
        <dbReference type="ARBA" id="ARBA00011533"/>
    </source>
</evidence>
<keyword evidence="17" id="KW-0175">Coiled coil</keyword>
<keyword evidence="14 18" id="KW-0472">Membrane</keyword>
<evidence type="ECO:0000256" key="1">
    <source>
        <dbReference type="ARBA" id="ARBA00003195"/>
    </source>
</evidence>
<evidence type="ECO:0000256" key="15">
    <source>
        <dbReference type="ARBA" id="ARBA00032395"/>
    </source>
</evidence>
<feature type="coiled-coil region" evidence="17">
    <location>
        <begin position="125"/>
        <end position="152"/>
    </location>
</feature>
<dbReference type="InterPro" id="IPR019173">
    <property type="entry name" value="NADH_UbQ_OxRdtase_B5_su"/>
</dbReference>
<keyword evidence="12 18" id="KW-1133">Transmembrane helix</keyword>
<evidence type="ECO:0000256" key="9">
    <source>
        <dbReference type="ARBA" id="ARBA00022792"/>
    </source>
</evidence>
<sequence>MSVLSRLPALGALRALPGRPLALTVAQRGMGGGGPRTMDITASRWQWHKFKDVLHFYFMLGALPLTALVFAVNVFVGPAQLAPTPEDYTPKHWEYHRHPISRFLARYFYTSHQEDYEKYLHYVYEENEKKQMRLIEKRVKELMAEREDTRAHYYRPILTKYHKKVREEYDQMQHERGF</sequence>
<accession>A0A0P4W338</accession>
<keyword evidence="9" id="KW-0999">Mitochondrion inner membrane</keyword>
<evidence type="ECO:0000256" key="18">
    <source>
        <dbReference type="SAM" id="Phobius"/>
    </source>
</evidence>
<evidence type="ECO:0000256" key="16">
    <source>
        <dbReference type="ARBA" id="ARBA00032550"/>
    </source>
</evidence>
<dbReference type="PANTHER" id="PTHR13178">
    <property type="entry name" value="NADH-UBIQUINONE OXIDOREDUCTASE SGDH SUBUNIT"/>
    <property type="match status" value="1"/>
</dbReference>
<evidence type="ECO:0000313" key="19">
    <source>
        <dbReference type="EMBL" id="JAI59995.1"/>
    </source>
</evidence>
<organism evidence="19">
    <name type="scientific">Scylla olivacea</name>
    <name type="common">Orange mud crab</name>
    <name type="synonym">Cancer olivacea</name>
    <dbReference type="NCBI Taxonomy" id="85551"/>
    <lineage>
        <taxon>Eukaryota</taxon>
        <taxon>Metazoa</taxon>
        <taxon>Ecdysozoa</taxon>
        <taxon>Arthropoda</taxon>
        <taxon>Crustacea</taxon>
        <taxon>Multicrustacea</taxon>
        <taxon>Malacostraca</taxon>
        <taxon>Eumalacostraca</taxon>
        <taxon>Eucarida</taxon>
        <taxon>Decapoda</taxon>
        <taxon>Pleocyemata</taxon>
        <taxon>Brachyura</taxon>
        <taxon>Eubrachyura</taxon>
        <taxon>Portunoidea</taxon>
        <taxon>Portunidae</taxon>
        <taxon>Portuninae</taxon>
        <taxon>Scylla</taxon>
    </lineage>
</organism>
<keyword evidence="13" id="KW-0496">Mitochondrion</keyword>
<dbReference type="Pfam" id="PF09781">
    <property type="entry name" value="NDUF_B5"/>
    <property type="match status" value="1"/>
</dbReference>
<evidence type="ECO:0000256" key="13">
    <source>
        <dbReference type="ARBA" id="ARBA00023128"/>
    </source>
</evidence>
<keyword evidence="7" id="KW-0679">Respiratory chain</keyword>
<keyword evidence="10" id="KW-0809">Transit peptide</keyword>
<evidence type="ECO:0000256" key="11">
    <source>
        <dbReference type="ARBA" id="ARBA00022982"/>
    </source>
</evidence>
<proteinExistence type="inferred from homology"/>
<reference evidence="19" key="1">
    <citation type="submission" date="2015-09" db="EMBL/GenBank/DDBJ databases">
        <title>Scylla olivacea transcriptome.</title>
        <authorList>
            <person name="Ikhwanuddin M."/>
        </authorList>
    </citation>
    <scope>NUCLEOTIDE SEQUENCE</scope>
</reference>
<evidence type="ECO:0000256" key="14">
    <source>
        <dbReference type="ARBA" id="ARBA00023136"/>
    </source>
</evidence>
<evidence type="ECO:0000256" key="8">
    <source>
        <dbReference type="ARBA" id="ARBA00022692"/>
    </source>
</evidence>
<comment type="subcellular location">
    <subcellularLocation>
        <location evidence="2">Mitochondrion inner membrane</location>
        <topology evidence="2">Single-pass membrane protein</topology>
    </subcellularLocation>
</comment>
<comment type="function">
    <text evidence="1">Accessory subunit of the mitochondrial membrane respiratory chain NADH dehydrogenase (Complex I), that is believed not to be involved in catalysis. Complex I functions in the transfer of electrons from NADH to the respiratory chain. The immediate electron acceptor for the enzyme is believed to be ubiquinone.</text>
</comment>
<keyword evidence="6" id="KW-0813">Transport</keyword>
<keyword evidence="11" id="KW-0249">Electron transport</keyword>
<evidence type="ECO:0000256" key="7">
    <source>
        <dbReference type="ARBA" id="ARBA00022660"/>
    </source>
</evidence>
<evidence type="ECO:0000256" key="10">
    <source>
        <dbReference type="ARBA" id="ARBA00022946"/>
    </source>
</evidence>
<keyword evidence="8 18" id="KW-0812">Transmembrane</keyword>